<protein>
    <submittedName>
        <fullName evidence="1">Uncharacterized protein</fullName>
    </submittedName>
</protein>
<organism evidence="1 2">
    <name type="scientific">Engystomops pustulosus</name>
    <name type="common">Tungara frog</name>
    <name type="synonym">Physalaemus pustulosus</name>
    <dbReference type="NCBI Taxonomy" id="76066"/>
    <lineage>
        <taxon>Eukaryota</taxon>
        <taxon>Metazoa</taxon>
        <taxon>Chordata</taxon>
        <taxon>Craniata</taxon>
        <taxon>Vertebrata</taxon>
        <taxon>Euteleostomi</taxon>
        <taxon>Amphibia</taxon>
        <taxon>Batrachia</taxon>
        <taxon>Anura</taxon>
        <taxon>Neobatrachia</taxon>
        <taxon>Hyloidea</taxon>
        <taxon>Leptodactylidae</taxon>
        <taxon>Leiuperinae</taxon>
        <taxon>Engystomops</taxon>
    </lineage>
</organism>
<dbReference type="EMBL" id="WNYA01000003">
    <property type="protein sequence ID" value="KAG8582088.1"/>
    <property type="molecule type" value="Genomic_DNA"/>
</dbReference>
<proteinExistence type="predicted"/>
<evidence type="ECO:0000313" key="1">
    <source>
        <dbReference type="EMBL" id="KAG8582088.1"/>
    </source>
</evidence>
<comment type="caution">
    <text evidence="1">The sequence shown here is derived from an EMBL/GenBank/DDBJ whole genome shotgun (WGS) entry which is preliminary data.</text>
</comment>
<accession>A0AAV7CAP2</accession>
<reference evidence="1" key="1">
    <citation type="thesis" date="2020" institute="ProQuest LLC" country="789 East Eisenhower Parkway, Ann Arbor, MI, USA">
        <title>Comparative Genomics and Chromosome Evolution.</title>
        <authorList>
            <person name="Mudd A.B."/>
        </authorList>
    </citation>
    <scope>NUCLEOTIDE SEQUENCE</scope>
    <source>
        <strain evidence="1">237g6f4</strain>
        <tissue evidence="1">Blood</tissue>
    </source>
</reference>
<name>A0AAV7CAP2_ENGPU</name>
<dbReference type="AlphaFoldDB" id="A0AAV7CAP2"/>
<evidence type="ECO:0000313" key="2">
    <source>
        <dbReference type="Proteomes" id="UP000824782"/>
    </source>
</evidence>
<keyword evidence="2" id="KW-1185">Reference proteome</keyword>
<dbReference type="Proteomes" id="UP000824782">
    <property type="component" value="Unassembled WGS sequence"/>
</dbReference>
<gene>
    <name evidence="1" type="ORF">GDO81_007915</name>
</gene>
<sequence>MHPGVKGKSGSLGTDHNQLSLRSDISQLLYISTSNCGTYIHSLEYSLVQAYAPYTTNVSVQTLYIFPMYTTCIICYMIRTQPVFL</sequence>